<comment type="caution">
    <text evidence="1">The sequence shown here is derived from an EMBL/GenBank/DDBJ whole genome shotgun (WGS) entry which is preliminary data.</text>
</comment>
<evidence type="ECO:0000313" key="2">
    <source>
        <dbReference type="Proteomes" id="UP000187209"/>
    </source>
</evidence>
<protein>
    <submittedName>
        <fullName evidence="1">Uncharacterized protein</fullName>
    </submittedName>
</protein>
<dbReference type="OrthoDB" id="313506at2759"/>
<dbReference type="AlphaFoldDB" id="A0A1R2AUF0"/>
<gene>
    <name evidence="1" type="ORF">SteCoe_34474</name>
</gene>
<evidence type="ECO:0000313" key="1">
    <source>
        <dbReference type="EMBL" id="OMJ68153.1"/>
    </source>
</evidence>
<proteinExistence type="predicted"/>
<reference evidence="1 2" key="1">
    <citation type="submission" date="2016-11" db="EMBL/GenBank/DDBJ databases">
        <title>The macronuclear genome of Stentor coeruleus: a giant cell with tiny introns.</title>
        <authorList>
            <person name="Slabodnick M."/>
            <person name="Ruby J.G."/>
            <person name="Reiff S.B."/>
            <person name="Swart E.C."/>
            <person name="Gosai S."/>
            <person name="Prabakaran S."/>
            <person name="Witkowska E."/>
            <person name="Larue G.E."/>
            <person name="Fisher S."/>
            <person name="Freeman R.M."/>
            <person name="Gunawardena J."/>
            <person name="Chu W."/>
            <person name="Stover N.A."/>
            <person name="Gregory B.D."/>
            <person name="Nowacki M."/>
            <person name="Derisi J."/>
            <person name="Roy S.W."/>
            <person name="Marshall W.F."/>
            <person name="Sood P."/>
        </authorList>
    </citation>
    <scope>NUCLEOTIDE SEQUENCE [LARGE SCALE GENOMIC DNA]</scope>
    <source>
        <strain evidence="1">WM001</strain>
    </source>
</reference>
<name>A0A1R2AUF0_9CILI</name>
<dbReference type="Proteomes" id="UP000187209">
    <property type="component" value="Unassembled WGS sequence"/>
</dbReference>
<dbReference type="EMBL" id="MPUH01001375">
    <property type="protein sequence ID" value="OMJ68153.1"/>
    <property type="molecule type" value="Genomic_DNA"/>
</dbReference>
<keyword evidence="2" id="KW-1185">Reference proteome</keyword>
<organism evidence="1 2">
    <name type="scientific">Stentor coeruleus</name>
    <dbReference type="NCBI Taxonomy" id="5963"/>
    <lineage>
        <taxon>Eukaryota</taxon>
        <taxon>Sar</taxon>
        <taxon>Alveolata</taxon>
        <taxon>Ciliophora</taxon>
        <taxon>Postciliodesmatophora</taxon>
        <taxon>Heterotrichea</taxon>
        <taxon>Heterotrichida</taxon>
        <taxon>Stentoridae</taxon>
        <taxon>Stentor</taxon>
    </lineage>
</organism>
<accession>A0A1R2AUF0</accession>
<dbReference type="PANTHER" id="PTHR35381:SF1">
    <property type="entry name" value="EF-HAND DOMAIN-CONTAINING PROTEIN"/>
    <property type="match status" value="1"/>
</dbReference>
<sequence length="322" mass="36497">MESNQSNRGVELLNISIDIGNGASDTLRIFEHDDPQVIIRNFYIKNTLSNNDTEGLLLGKVYALISELVEEHKLLNMTLATRPVMSEKPCKNYGEKLYRRGMQEKEHHLVVSQMKRINSAKQIQETVIGRPKLNKNSIRIASNAASKANSVMAFHTPKSSSTCEMTFKFEPQSDRPDRKSMSKIDFSYHDIIDKKKNSETVSTSTREWDSPIKVNIGQTKSPIVKMEMRNKIITCKSPKTNGLGLKQHLFIDVDPKTGNKFFRPTVEGSPKKTVNKVVQMTDLAKHQKRSSCPGFPSSYETVKIIRKLRTEKVASKTKLQVL</sequence>
<dbReference type="PANTHER" id="PTHR35381">
    <property type="entry name" value="EF-HAND DOMAIN-CONTAINING PROTEIN"/>
    <property type="match status" value="1"/>
</dbReference>